<keyword evidence="4" id="KW-1185">Reference proteome</keyword>
<evidence type="ECO:0000313" key="4">
    <source>
        <dbReference type="Proteomes" id="UP000015101"/>
    </source>
</evidence>
<name>T1G1N7_HELRO</name>
<dbReference type="InParanoid" id="T1G1N7"/>
<gene>
    <name evidence="3" type="primary">20214985</name>
    <name evidence="2" type="ORF">HELRODRAFT_74209</name>
</gene>
<dbReference type="KEGG" id="hro:HELRODRAFT_74209"/>
<dbReference type="RefSeq" id="XP_009013011.1">
    <property type="nucleotide sequence ID" value="XM_009014763.1"/>
</dbReference>
<dbReference type="EMBL" id="KB096023">
    <property type="protein sequence ID" value="ESO08989.1"/>
    <property type="molecule type" value="Genomic_DNA"/>
</dbReference>
<dbReference type="InterPro" id="IPR001202">
    <property type="entry name" value="WW_dom"/>
</dbReference>
<dbReference type="EMBL" id="AMQM01003144">
    <property type="status" value="NOT_ANNOTATED_CDS"/>
    <property type="molecule type" value="Genomic_DNA"/>
</dbReference>
<dbReference type="Gene3D" id="3.30.1470.10">
    <property type="entry name" value="Photosystem I PsaD, reaction center subunit II"/>
    <property type="match status" value="1"/>
</dbReference>
<protein>
    <recommendedName>
        <fullName evidence="1">WW domain-containing protein</fullName>
    </recommendedName>
</protein>
<dbReference type="AlphaFoldDB" id="T1G1N7"/>
<evidence type="ECO:0000259" key="1">
    <source>
        <dbReference type="PROSITE" id="PS50020"/>
    </source>
</evidence>
<dbReference type="CDD" id="cd00201">
    <property type="entry name" value="WW"/>
    <property type="match status" value="1"/>
</dbReference>
<evidence type="ECO:0000313" key="3">
    <source>
        <dbReference type="EnsemblMetazoa" id="HelroP74209"/>
    </source>
</evidence>
<reference evidence="3" key="3">
    <citation type="submission" date="2015-06" db="UniProtKB">
        <authorList>
            <consortium name="EnsemblMetazoa"/>
        </authorList>
    </citation>
    <scope>IDENTIFICATION</scope>
</reference>
<dbReference type="SUPFAM" id="SSF51045">
    <property type="entry name" value="WW domain"/>
    <property type="match status" value="1"/>
</dbReference>
<dbReference type="Pfam" id="PF00397">
    <property type="entry name" value="WW"/>
    <property type="match status" value="1"/>
</dbReference>
<dbReference type="GeneID" id="20214985"/>
<dbReference type="STRING" id="6412.T1G1N7"/>
<reference evidence="2 4" key="2">
    <citation type="journal article" date="2013" name="Nature">
        <title>Insights into bilaterian evolution from three spiralian genomes.</title>
        <authorList>
            <person name="Simakov O."/>
            <person name="Marletaz F."/>
            <person name="Cho S.J."/>
            <person name="Edsinger-Gonzales E."/>
            <person name="Havlak P."/>
            <person name="Hellsten U."/>
            <person name="Kuo D.H."/>
            <person name="Larsson T."/>
            <person name="Lv J."/>
            <person name="Arendt D."/>
            <person name="Savage R."/>
            <person name="Osoegawa K."/>
            <person name="de Jong P."/>
            <person name="Grimwood J."/>
            <person name="Chapman J.A."/>
            <person name="Shapiro H."/>
            <person name="Aerts A."/>
            <person name="Otillar R.P."/>
            <person name="Terry A.Y."/>
            <person name="Boore J.L."/>
            <person name="Grigoriev I.V."/>
            <person name="Lindberg D.R."/>
            <person name="Seaver E.C."/>
            <person name="Weisblat D.A."/>
            <person name="Putnam N.H."/>
            <person name="Rokhsar D.S."/>
        </authorList>
    </citation>
    <scope>NUCLEOTIDE SEQUENCE</scope>
</reference>
<reference evidence="4" key="1">
    <citation type="submission" date="2012-12" db="EMBL/GenBank/DDBJ databases">
        <authorList>
            <person name="Hellsten U."/>
            <person name="Grimwood J."/>
            <person name="Chapman J.A."/>
            <person name="Shapiro H."/>
            <person name="Aerts A."/>
            <person name="Otillar R.P."/>
            <person name="Terry A.Y."/>
            <person name="Boore J.L."/>
            <person name="Simakov O."/>
            <person name="Marletaz F."/>
            <person name="Cho S.-J."/>
            <person name="Edsinger-Gonzales E."/>
            <person name="Havlak P."/>
            <person name="Kuo D.-H."/>
            <person name="Larsson T."/>
            <person name="Lv J."/>
            <person name="Arendt D."/>
            <person name="Savage R."/>
            <person name="Osoegawa K."/>
            <person name="de Jong P."/>
            <person name="Lindberg D.R."/>
            <person name="Seaver E.C."/>
            <person name="Weisblat D.A."/>
            <person name="Putnam N.H."/>
            <person name="Grigoriev I.V."/>
            <person name="Rokhsar D.S."/>
        </authorList>
    </citation>
    <scope>NUCLEOTIDE SEQUENCE</scope>
</reference>
<dbReference type="HOGENOM" id="CLU_165114_0_0_1"/>
<dbReference type="OMA" id="DLMWIAK"/>
<organism evidence="3 4">
    <name type="scientific">Helobdella robusta</name>
    <name type="common">Californian leech</name>
    <dbReference type="NCBI Taxonomy" id="6412"/>
    <lineage>
        <taxon>Eukaryota</taxon>
        <taxon>Metazoa</taxon>
        <taxon>Spiralia</taxon>
        <taxon>Lophotrochozoa</taxon>
        <taxon>Annelida</taxon>
        <taxon>Clitellata</taxon>
        <taxon>Hirudinea</taxon>
        <taxon>Rhynchobdellida</taxon>
        <taxon>Glossiphoniidae</taxon>
        <taxon>Helobdella</taxon>
    </lineage>
</organism>
<proteinExistence type="predicted"/>
<evidence type="ECO:0000313" key="2">
    <source>
        <dbReference type="EMBL" id="ESO08989.1"/>
    </source>
</evidence>
<dbReference type="PROSITE" id="PS50020">
    <property type="entry name" value="WW_DOMAIN_2"/>
    <property type="match status" value="1"/>
</dbReference>
<dbReference type="eggNOG" id="ENOG502QR4A">
    <property type="taxonomic scope" value="Eukaryota"/>
</dbReference>
<dbReference type="EnsemblMetazoa" id="HelroT74209">
    <property type="protein sequence ID" value="HelroP74209"/>
    <property type="gene ID" value="HelroG74209"/>
</dbReference>
<dbReference type="CTD" id="20214985"/>
<dbReference type="InterPro" id="IPR053233">
    <property type="entry name" value="ABRA-related"/>
</dbReference>
<accession>T1G1N7</accession>
<dbReference type="PANTHER" id="PTHR21715:SF0">
    <property type="entry name" value="RH04127P"/>
    <property type="match status" value="1"/>
</dbReference>
<dbReference type="Proteomes" id="UP000015101">
    <property type="component" value="Unassembled WGS sequence"/>
</dbReference>
<dbReference type="InterPro" id="IPR036020">
    <property type="entry name" value="WW_dom_sf"/>
</dbReference>
<dbReference type="SMART" id="SM00456">
    <property type="entry name" value="WW"/>
    <property type="match status" value="1"/>
</dbReference>
<dbReference type="OrthoDB" id="6344460at2759"/>
<sequence>MSLLDEDSDEPYQPTEEEILEYAKFIGINPDSEPELLYIAREGIIAPLPQHWEPCQDDKGAIYYFNFQTGQSIWDHPCDEQFKKIVIRERKKLLQSIS</sequence>
<feature type="domain" description="WW" evidence="1">
    <location>
        <begin position="46"/>
        <end position="79"/>
    </location>
</feature>
<dbReference type="PANTHER" id="PTHR21715">
    <property type="entry name" value="RH04127P"/>
    <property type="match status" value="1"/>
</dbReference>